<gene>
    <name evidence="1" type="primary">SSCI43970.1</name>
</gene>
<evidence type="ECO:0000313" key="2">
    <source>
        <dbReference type="Proteomes" id="UP000242770"/>
    </source>
</evidence>
<sequence length="179" mass="20890">MCNSSAPRKKLNQLHLHFSRTRTDEVVYILRRLQPKIFRWEVSDADEEPSDYFEQHLPLTRSFAVLVNEYPSLGMNEWLSSLVDLSIIHFELDSDTAQLLAALPNLRRLAVGAKLMPDRSIEQIPILLTTGATRNNLEYLLVRLPVYLFNTHDDDEEQRANFLRRRALQCLVWADWGRV</sequence>
<reference evidence="2" key="1">
    <citation type="submission" date="2014-06" db="EMBL/GenBank/DDBJ databases">
        <authorList>
            <person name="Berkman P.J."/>
        </authorList>
    </citation>
    <scope>NUCLEOTIDE SEQUENCE [LARGE SCALE GENOMIC DNA]</scope>
</reference>
<dbReference type="EMBL" id="CCFA01002641">
    <property type="protein sequence ID" value="CDS00472.1"/>
    <property type="molecule type" value="Genomic_DNA"/>
</dbReference>
<keyword evidence="2" id="KW-1185">Reference proteome</keyword>
<dbReference type="AlphaFoldDB" id="A0A0F7S0K6"/>
<dbReference type="Proteomes" id="UP000242770">
    <property type="component" value="Unassembled WGS sequence"/>
</dbReference>
<protein>
    <submittedName>
        <fullName evidence="1">Uncharacterized protein</fullName>
    </submittedName>
</protein>
<proteinExistence type="predicted"/>
<organism evidence="1 2">
    <name type="scientific">Sporisorium scitamineum</name>
    <dbReference type="NCBI Taxonomy" id="49012"/>
    <lineage>
        <taxon>Eukaryota</taxon>
        <taxon>Fungi</taxon>
        <taxon>Dikarya</taxon>
        <taxon>Basidiomycota</taxon>
        <taxon>Ustilaginomycotina</taxon>
        <taxon>Ustilaginomycetes</taxon>
        <taxon>Ustilaginales</taxon>
        <taxon>Ustilaginaceae</taxon>
        <taxon>Sporisorium</taxon>
    </lineage>
</organism>
<name>A0A0F7S0K6_9BASI</name>
<evidence type="ECO:0000313" key="1">
    <source>
        <dbReference type="EMBL" id="CDS00472.1"/>
    </source>
</evidence>
<accession>A0A0F7S0K6</accession>